<accession>A0A7W5FNH7</accession>
<reference evidence="1 2" key="1">
    <citation type="submission" date="2020-08" db="EMBL/GenBank/DDBJ databases">
        <title>Genomic Encyclopedia of Type Strains, Phase III (KMG-III): the genomes of soil and plant-associated and newly described type strains.</title>
        <authorList>
            <person name="Whitman W."/>
        </authorList>
    </citation>
    <scope>NUCLEOTIDE SEQUENCE [LARGE SCALE GENOMIC DNA]</scope>
    <source>
        <strain evidence="1 2">CECT 5862</strain>
    </source>
</reference>
<dbReference type="GO" id="GO:0008893">
    <property type="term" value="F:guanosine-3',5'-bis(diphosphate) 3'-diphosphatase activity"/>
    <property type="evidence" value="ECO:0007669"/>
    <property type="project" value="TreeGrafter"/>
</dbReference>
<evidence type="ECO:0000313" key="1">
    <source>
        <dbReference type="EMBL" id="MBB3111193.1"/>
    </source>
</evidence>
<sequence length="144" mass="16464">MSTLAKAIEIAAQAHGATMDRNGQPYILHPIRVMLDLDSEDERIVGVLHDVIEDTDLTLGDLRNAGFAPHIVDAVDSVTRREPNGGEQEDYFDFVRRAKGNEIGRQVKLADLRDNMDWSRIQEPTEKDMKRMQKYEQAYYMLLS</sequence>
<name>A0A7W5FNH7_9BACL</name>
<organism evidence="1 2">
    <name type="scientific">Paenibacillus phyllosphaerae</name>
    <dbReference type="NCBI Taxonomy" id="274593"/>
    <lineage>
        <taxon>Bacteria</taxon>
        <taxon>Bacillati</taxon>
        <taxon>Bacillota</taxon>
        <taxon>Bacilli</taxon>
        <taxon>Bacillales</taxon>
        <taxon>Paenibacillaceae</taxon>
        <taxon>Paenibacillus</taxon>
    </lineage>
</organism>
<dbReference type="AlphaFoldDB" id="A0A7W5FNH7"/>
<dbReference type="EMBL" id="JACHXK010000006">
    <property type="protein sequence ID" value="MBB3111193.1"/>
    <property type="molecule type" value="Genomic_DNA"/>
</dbReference>
<dbReference type="Gene3D" id="1.10.3210.10">
    <property type="entry name" value="Hypothetical protein af1432"/>
    <property type="match status" value="1"/>
</dbReference>
<dbReference type="RefSeq" id="WP_183601052.1">
    <property type="nucleotide sequence ID" value="NZ_JACHXK010000006.1"/>
</dbReference>
<comment type="caution">
    <text evidence="1">The sequence shown here is derived from an EMBL/GenBank/DDBJ whole genome shotgun (WGS) entry which is preliminary data.</text>
</comment>
<dbReference type="PANTHER" id="PTHR46246:SF1">
    <property type="entry name" value="GUANOSINE-3',5'-BIS(DIPHOSPHATE) 3'-PYROPHOSPHOHYDROLASE MESH1"/>
    <property type="match status" value="1"/>
</dbReference>
<dbReference type="SUPFAM" id="SSF109604">
    <property type="entry name" value="HD-domain/PDEase-like"/>
    <property type="match status" value="1"/>
</dbReference>
<dbReference type="Proteomes" id="UP000570361">
    <property type="component" value="Unassembled WGS sequence"/>
</dbReference>
<keyword evidence="2" id="KW-1185">Reference proteome</keyword>
<dbReference type="InterPro" id="IPR052194">
    <property type="entry name" value="MESH1"/>
</dbReference>
<protein>
    <submittedName>
        <fullName evidence="1">(P)ppGpp synthase/HD superfamily hydrolase</fullName>
    </submittedName>
</protein>
<gene>
    <name evidence="1" type="ORF">FHS18_003261</name>
</gene>
<evidence type="ECO:0000313" key="2">
    <source>
        <dbReference type="Proteomes" id="UP000570361"/>
    </source>
</evidence>
<dbReference type="PANTHER" id="PTHR46246">
    <property type="entry name" value="GUANOSINE-3',5'-BIS(DIPHOSPHATE) 3'-PYROPHOSPHOHYDROLASE MESH1"/>
    <property type="match status" value="1"/>
</dbReference>
<proteinExistence type="predicted"/>
<keyword evidence="1" id="KW-0378">Hydrolase</keyword>